<protein>
    <recommendedName>
        <fullName evidence="1">ER-bound oxygenase mpaB/mpaB'/Rubber oxygenase catalytic domain-containing protein</fullName>
    </recommendedName>
</protein>
<dbReference type="GO" id="GO:0016491">
    <property type="term" value="F:oxidoreductase activity"/>
    <property type="evidence" value="ECO:0007669"/>
    <property type="project" value="InterPro"/>
</dbReference>
<dbReference type="AlphaFoldDB" id="A0A834I3J3"/>
<comment type="caution">
    <text evidence="2">The sequence shown here is derived from an EMBL/GenBank/DDBJ whole genome shotgun (WGS) entry which is preliminary data.</text>
</comment>
<name>A0A834I3J3_RHYFE</name>
<dbReference type="PANTHER" id="PTHR37159">
    <property type="entry name" value="GH11867P"/>
    <property type="match status" value="1"/>
</dbReference>
<evidence type="ECO:0000313" key="2">
    <source>
        <dbReference type="EMBL" id="KAF7271851.1"/>
    </source>
</evidence>
<sequence length="340" mass="39557">MATPAEIADEYINNLLKEGANIPCDDTASSFEEGDILPQYYNEELLKKAKKFYYYYSNSINTGNILGLLTVLTVPSILKILIHTDKSSSNYTAYRRYLQTTFHVYTWYESDFSPNSRVWRSIKSVKRMHNAASASSNKAKMPRISQRDMALTQFGFVGYVLLRSEKVGVHNTTKEDFEGFVHLWRIIGHILGIEDRFNLCSGSVEEAIAKCAKMVEKVYLPNIRQNHLDFLQMSRYVIDGLRPVSPLLNYNAVLYYLRSLLSNEQEEDEYKKLSIREKCIVMIAQALMQASKWSVVRWYLNLENYMRIWIIKHIPILAMYHYGFQKAFVTILDNNEKKII</sequence>
<dbReference type="Pfam" id="PF09995">
    <property type="entry name" value="MPAB_Lcp_cat"/>
    <property type="match status" value="1"/>
</dbReference>
<dbReference type="EMBL" id="JAACXV010013888">
    <property type="protein sequence ID" value="KAF7271851.1"/>
    <property type="molecule type" value="Genomic_DNA"/>
</dbReference>
<accession>A0A834I3J3</accession>
<evidence type="ECO:0000259" key="1">
    <source>
        <dbReference type="Pfam" id="PF09995"/>
    </source>
</evidence>
<feature type="domain" description="ER-bound oxygenase mpaB/mpaB'/Rubber oxygenase catalytic" evidence="1">
    <location>
        <begin position="65"/>
        <end position="221"/>
    </location>
</feature>
<dbReference type="Proteomes" id="UP000625711">
    <property type="component" value="Unassembled WGS sequence"/>
</dbReference>
<gene>
    <name evidence="2" type="ORF">GWI33_015328</name>
</gene>
<dbReference type="PANTHER" id="PTHR37159:SF1">
    <property type="entry name" value="GH11867P"/>
    <property type="match status" value="1"/>
</dbReference>
<proteinExistence type="predicted"/>
<dbReference type="InterPro" id="IPR018713">
    <property type="entry name" value="MPAB/Lcp_cat_dom"/>
</dbReference>
<reference evidence="2" key="1">
    <citation type="submission" date="2020-08" db="EMBL/GenBank/DDBJ databases">
        <title>Genome sequencing and assembly of the red palm weevil Rhynchophorus ferrugineus.</title>
        <authorList>
            <person name="Dias G.B."/>
            <person name="Bergman C.M."/>
            <person name="Manee M."/>
        </authorList>
    </citation>
    <scope>NUCLEOTIDE SEQUENCE</scope>
    <source>
        <strain evidence="2">AA-2017</strain>
        <tissue evidence="2">Whole larva</tissue>
    </source>
</reference>
<organism evidence="2 3">
    <name type="scientific">Rhynchophorus ferrugineus</name>
    <name type="common">Red palm weevil</name>
    <name type="synonym">Curculio ferrugineus</name>
    <dbReference type="NCBI Taxonomy" id="354439"/>
    <lineage>
        <taxon>Eukaryota</taxon>
        <taxon>Metazoa</taxon>
        <taxon>Ecdysozoa</taxon>
        <taxon>Arthropoda</taxon>
        <taxon>Hexapoda</taxon>
        <taxon>Insecta</taxon>
        <taxon>Pterygota</taxon>
        <taxon>Neoptera</taxon>
        <taxon>Endopterygota</taxon>
        <taxon>Coleoptera</taxon>
        <taxon>Polyphaga</taxon>
        <taxon>Cucujiformia</taxon>
        <taxon>Curculionidae</taxon>
        <taxon>Dryophthorinae</taxon>
        <taxon>Rhynchophorus</taxon>
    </lineage>
</organism>
<dbReference type="OrthoDB" id="6361347at2759"/>
<keyword evidence="3" id="KW-1185">Reference proteome</keyword>
<evidence type="ECO:0000313" key="3">
    <source>
        <dbReference type="Proteomes" id="UP000625711"/>
    </source>
</evidence>